<dbReference type="GO" id="GO:0050660">
    <property type="term" value="F:flavin adenine dinucleotide binding"/>
    <property type="evidence" value="ECO:0007669"/>
    <property type="project" value="TreeGrafter"/>
</dbReference>
<dbReference type="SUPFAM" id="SSF51905">
    <property type="entry name" value="FAD/NAD(P)-binding domain"/>
    <property type="match status" value="1"/>
</dbReference>
<dbReference type="NCBIfam" id="NF005548">
    <property type="entry name" value="PRK07208.1-4"/>
    <property type="match status" value="1"/>
</dbReference>
<reference evidence="3" key="1">
    <citation type="submission" date="2017-02" db="EMBL/GenBank/DDBJ databases">
        <authorList>
            <person name="Varghese N."/>
            <person name="Submissions S."/>
        </authorList>
    </citation>
    <scope>NUCLEOTIDE SEQUENCE [LARGE SCALE GENOMIC DNA]</scope>
    <source>
        <strain evidence="3">DSM 22224</strain>
    </source>
</reference>
<feature type="domain" description="Amine oxidase" evidence="1">
    <location>
        <begin position="15"/>
        <end position="470"/>
    </location>
</feature>
<dbReference type="GO" id="GO:0005829">
    <property type="term" value="C:cytosol"/>
    <property type="evidence" value="ECO:0007669"/>
    <property type="project" value="TreeGrafter"/>
</dbReference>
<evidence type="ECO:0000313" key="2">
    <source>
        <dbReference type="EMBL" id="SKA44646.1"/>
    </source>
</evidence>
<proteinExistence type="predicted"/>
<organism evidence="2 3">
    <name type="scientific">Chitinophaga eiseniae</name>
    <dbReference type="NCBI Taxonomy" id="634771"/>
    <lineage>
        <taxon>Bacteria</taxon>
        <taxon>Pseudomonadati</taxon>
        <taxon>Bacteroidota</taxon>
        <taxon>Chitinophagia</taxon>
        <taxon>Chitinophagales</taxon>
        <taxon>Chitinophagaceae</taxon>
        <taxon>Chitinophaga</taxon>
    </lineage>
</organism>
<dbReference type="InterPro" id="IPR036188">
    <property type="entry name" value="FAD/NAD-bd_sf"/>
</dbReference>
<protein>
    <submittedName>
        <fullName evidence="2">Protoporphyrinogen oxidase</fullName>
    </submittedName>
</protein>
<dbReference type="PANTHER" id="PTHR21197:SF0">
    <property type="entry name" value="UDP-GALACTOPYRANOSE MUTASE"/>
    <property type="match status" value="1"/>
</dbReference>
<dbReference type="EMBL" id="FUWZ01000006">
    <property type="protein sequence ID" value="SKA44646.1"/>
    <property type="molecule type" value="Genomic_DNA"/>
</dbReference>
<evidence type="ECO:0000259" key="1">
    <source>
        <dbReference type="Pfam" id="PF01593"/>
    </source>
</evidence>
<name>A0A1T4TW22_9BACT</name>
<dbReference type="Proteomes" id="UP000190367">
    <property type="component" value="Unassembled WGS sequence"/>
</dbReference>
<gene>
    <name evidence="2" type="ORF">SAMN04488128_106455</name>
</gene>
<dbReference type="GO" id="GO:0016491">
    <property type="term" value="F:oxidoreductase activity"/>
    <property type="evidence" value="ECO:0007669"/>
    <property type="project" value="InterPro"/>
</dbReference>
<evidence type="ECO:0000313" key="3">
    <source>
        <dbReference type="Proteomes" id="UP000190367"/>
    </source>
</evidence>
<dbReference type="PANTHER" id="PTHR21197">
    <property type="entry name" value="UDP-GALACTOPYRANOSE MUTASE"/>
    <property type="match status" value="1"/>
</dbReference>
<keyword evidence="3" id="KW-1185">Reference proteome</keyword>
<dbReference type="STRING" id="634771.SAMN04488128_106455"/>
<dbReference type="GO" id="GO:0008767">
    <property type="term" value="F:UDP-galactopyranose mutase activity"/>
    <property type="evidence" value="ECO:0007669"/>
    <property type="project" value="TreeGrafter"/>
</dbReference>
<dbReference type="AlphaFoldDB" id="A0A1T4TW22"/>
<dbReference type="Gene3D" id="3.50.50.60">
    <property type="entry name" value="FAD/NAD(P)-binding domain"/>
    <property type="match status" value="1"/>
</dbReference>
<dbReference type="OrthoDB" id="9769600at2"/>
<accession>A0A1T4TW22</accession>
<dbReference type="RefSeq" id="WP_078672790.1">
    <property type="nucleotide sequence ID" value="NZ_FUWZ01000006.1"/>
</dbReference>
<sequence length="519" mass="59973">MTDKKTAIIIGAGPAGLTAAYELLTRTDIKPVILEMSGDIGGISKTVRYKGNRIDIGGHRFFSKSDRVMDWWLQVMPIGAPADQVRIAYQQKERTLKMSAKQQTPQHPDLVMLIRDRLSRIYYQRKLFLYPLTMSMSTISKLGLLRLCSIMMSYGYTRIFNRKTEKTLEDFFIKRFGKVLYKTFFKDYTEKVWGKPCHEIDAAWGHQRIKKLSVSKTVRHALQQLTARKTPADIHQKQTETSLIERFLYPKFGPGQLWEEVAERIKAMGGEIHLHQEVKGIRMTADRITGADTATQCFLGEYFFSTMPVKDLVAAMDGPVPPRVRDIAAGLEYRDFVTVGLLLDKLVIEQEQGLIKDNWIYIQENDVKVGRLQIFNNWSPFMVSDPDRVWIGLEYFCNEGDELWSMDDQRFINFGIDELEKIGIIRREDVRDSTLVRMKKTYPAYFGTYQQFNELRAYTDTISNLFLVGRNGMHKYNNADHSMLTAMTAVDNIVQGVTGRDNIWDINTEQEYHEEKQAV</sequence>
<dbReference type="InterPro" id="IPR002937">
    <property type="entry name" value="Amino_oxidase"/>
</dbReference>
<dbReference type="NCBIfam" id="NF005546">
    <property type="entry name" value="PRK07208.1-2"/>
    <property type="match status" value="1"/>
</dbReference>
<dbReference type="Pfam" id="PF01593">
    <property type="entry name" value="Amino_oxidase"/>
    <property type="match status" value="1"/>
</dbReference>